<feature type="transmembrane region" description="Helical" evidence="7">
    <location>
        <begin position="41"/>
        <end position="59"/>
    </location>
</feature>
<dbReference type="GO" id="GO:0043093">
    <property type="term" value="P:FtsZ-dependent cytokinesis"/>
    <property type="evidence" value="ECO:0007669"/>
    <property type="project" value="UniProtKB-UniRule"/>
</dbReference>
<evidence type="ECO:0000256" key="1">
    <source>
        <dbReference type="ARBA" id="ARBA00022475"/>
    </source>
</evidence>
<evidence type="ECO:0000256" key="6">
    <source>
        <dbReference type="ARBA" id="ARBA00023306"/>
    </source>
</evidence>
<dbReference type="InterPro" id="IPR007060">
    <property type="entry name" value="FtsL/DivIC"/>
</dbReference>
<evidence type="ECO:0000256" key="2">
    <source>
        <dbReference type="ARBA" id="ARBA00022618"/>
    </source>
</evidence>
<organism evidence="10 11">
    <name type="scientific">Mesobacillus persicus</name>
    <dbReference type="NCBI Taxonomy" id="930146"/>
    <lineage>
        <taxon>Bacteria</taxon>
        <taxon>Bacillati</taxon>
        <taxon>Bacillota</taxon>
        <taxon>Bacilli</taxon>
        <taxon>Bacillales</taxon>
        <taxon>Bacillaceae</taxon>
        <taxon>Mesobacillus</taxon>
    </lineage>
</organism>
<dbReference type="GO" id="GO:0032153">
    <property type="term" value="C:cell division site"/>
    <property type="evidence" value="ECO:0007669"/>
    <property type="project" value="UniProtKB-UniRule"/>
</dbReference>
<keyword evidence="1 7" id="KW-1003">Cell membrane</keyword>
<evidence type="ECO:0000256" key="4">
    <source>
        <dbReference type="ARBA" id="ARBA00022989"/>
    </source>
</evidence>
<dbReference type="HAMAP" id="MF_00910">
    <property type="entry name" value="FtsL"/>
    <property type="match status" value="1"/>
</dbReference>
<dbReference type="Proteomes" id="UP000198553">
    <property type="component" value="Unassembled WGS sequence"/>
</dbReference>
<evidence type="ECO:0000256" key="9">
    <source>
        <dbReference type="SAM" id="MobiDB-lite"/>
    </source>
</evidence>
<dbReference type="EMBL" id="FOBW01000011">
    <property type="protein sequence ID" value="SEN29336.1"/>
    <property type="molecule type" value="Genomic_DNA"/>
</dbReference>
<keyword evidence="4 7" id="KW-1133">Transmembrane helix</keyword>
<feature type="region of interest" description="Disordered" evidence="9">
    <location>
        <begin position="1"/>
        <end position="27"/>
    </location>
</feature>
<keyword evidence="5 7" id="KW-0472">Membrane</keyword>
<evidence type="ECO:0000313" key="11">
    <source>
        <dbReference type="Proteomes" id="UP000198553"/>
    </source>
</evidence>
<evidence type="ECO:0000256" key="8">
    <source>
        <dbReference type="NCBIfam" id="TIGR02209"/>
    </source>
</evidence>
<reference evidence="11" key="1">
    <citation type="submission" date="2016-10" db="EMBL/GenBank/DDBJ databases">
        <authorList>
            <person name="Varghese N."/>
            <person name="Submissions S."/>
        </authorList>
    </citation>
    <scope>NUCLEOTIDE SEQUENCE [LARGE SCALE GENOMIC DNA]</scope>
    <source>
        <strain evidence="11">B48,IBRC-M 10115,DSM 25386,CECT 8001</strain>
    </source>
</reference>
<dbReference type="STRING" id="930146.SAMN05192533_11115"/>
<dbReference type="NCBIfam" id="TIGR02209">
    <property type="entry name" value="ftsL_broad"/>
    <property type="match status" value="1"/>
</dbReference>
<keyword evidence="2 7" id="KW-0132">Cell division</keyword>
<proteinExistence type="inferred from homology"/>
<evidence type="ECO:0000256" key="5">
    <source>
        <dbReference type="ARBA" id="ARBA00023136"/>
    </source>
</evidence>
<dbReference type="Pfam" id="PF04977">
    <property type="entry name" value="DivIC"/>
    <property type="match status" value="1"/>
</dbReference>
<dbReference type="GO" id="GO:0005886">
    <property type="term" value="C:plasma membrane"/>
    <property type="evidence" value="ECO:0007669"/>
    <property type="project" value="UniProtKB-SubCell"/>
</dbReference>
<dbReference type="OrthoDB" id="14664at2"/>
<sequence length="122" mass="13804">MSNLAKKFQQEEQQQSHQQTPIAPKTVAHKKTAWLSPGERVIILTIGILFSIGAAFILSKQASIYEVNKEIQLVEASIQEQKKVNGDLEMQISELSRYERIKEQAEKLGLSLNENNVKVVQE</sequence>
<accession>A0A1H8FCL0</accession>
<comment type="similarity">
    <text evidence="7">Belongs to the FtsL family.</text>
</comment>
<keyword evidence="6 7" id="KW-0131">Cell cycle</keyword>
<keyword evidence="3 7" id="KW-0812">Transmembrane</keyword>
<name>A0A1H8FCL0_9BACI</name>
<dbReference type="InterPro" id="IPR011922">
    <property type="entry name" value="Cell_div_FtsL"/>
</dbReference>
<keyword evidence="11" id="KW-1185">Reference proteome</keyword>
<gene>
    <name evidence="7" type="primary">ftsL</name>
    <name evidence="10" type="ORF">SAMN05192533_11115</name>
</gene>
<protein>
    <recommendedName>
        <fullName evidence="7 8">Cell division protein FtsL</fullName>
    </recommendedName>
</protein>
<evidence type="ECO:0000313" key="10">
    <source>
        <dbReference type="EMBL" id="SEN29336.1"/>
    </source>
</evidence>
<evidence type="ECO:0000256" key="7">
    <source>
        <dbReference type="HAMAP-Rule" id="MF_00910"/>
    </source>
</evidence>
<comment type="subcellular location">
    <subcellularLocation>
        <location evidence="7">Cell membrane</location>
        <topology evidence="7">Single-pass type II membrane protein</topology>
    </subcellularLocation>
    <text evidence="7">Localizes to the division septum where it forms a ring structure.</text>
</comment>
<dbReference type="RefSeq" id="WP_090747482.1">
    <property type="nucleotide sequence ID" value="NZ_FOBW01000011.1"/>
</dbReference>
<dbReference type="AlphaFoldDB" id="A0A1H8FCL0"/>
<comment type="function">
    <text evidence="7">Essential cell division protein.</text>
</comment>
<evidence type="ECO:0000256" key="3">
    <source>
        <dbReference type="ARBA" id="ARBA00022692"/>
    </source>
</evidence>